<dbReference type="PANTHER" id="PTHR12849">
    <property type="entry name" value="RNA LARIAT DEBRANCHING ENZYME"/>
    <property type="match status" value="1"/>
</dbReference>
<keyword evidence="8" id="KW-0378">Hydrolase</keyword>
<dbReference type="GO" id="GO:0000398">
    <property type="term" value="P:mRNA splicing, via spliceosome"/>
    <property type="evidence" value="ECO:0007669"/>
    <property type="project" value="TreeGrafter"/>
</dbReference>
<evidence type="ECO:0000256" key="3">
    <source>
        <dbReference type="ARBA" id="ARBA00001954"/>
    </source>
</evidence>
<dbReference type="CDD" id="cd00844">
    <property type="entry name" value="MPP_Dbr1_N"/>
    <property type="match status" value="1"/>
</dbReference>
<evidence type="ECO:0000256" key="1">
    <source>
        <dbReference type="ARBA" id="ARBA00001936"/>
    </source>
</evidence>
<keyword evidence="12" id="KW-0539">Nucleus</keyword>
<dbReference type="InterPro" id="IPR029052">
    <property type="entry name" value="Metallo-depent_PP-like"/>
</dbReference>
<dbReference type="GO" id="GO:0046872">
    <property type="term" value="F:metal ion binding"/>
    <property type="evidence" value="ECO:0007669"/>
    <property type="project" value="UniProtKB-KW"/>
</dbReference>
<dbReference type="Proteomes" id="UP000765509">
    <property type="component" value="Unassembled WGS sequence"/>
</dbReference>
<comment type="cofactor">
    <cofactor evidence="3">
        <name>Fe(2+)</name>
        <dbReference type="ChEBI" id="CHEBI:29033"/>
    </cofactor>
</comment>
<keyword evidence="6" id="KW-0507">mRNA processing</keyword>
<gene>
    <name evidence="14" type="ORF">O181_021177</name>
</gene>
<dbReference type="GO" id="GO:0005634">
    <property type="term" value="C:nucleus"/>
    <property type="evidence" value="ECO:0007669"/>
    <property type="project" value="UniProtKB-SubCell"/>
</dbReference>
<proteinExistence type="inferred from homology"/>
<organism evidence="14 15">
    <name type="scientific">Austropuccinia psidii MF-1</name>
    <dbReference type="NCBI Taxonomy" id="1389203"/>
    <lineage>
        <taxon>Eukaryota</taxon>
        <taxon>Fungi</taxon>
        <taxon>Dikarya</taxon>
        <taxon>Basidiomycota</taxon>
        <taxon>Pucciniomycotina</taxon>
        <taxon>Pucciniomycetes</taxon>
        <taxon>Pucciniales</taxon>
        <taxon>Sphaerophragmiaceae</taxon>
        <taxon>Austropuccinia</taxon>
    </lineage>
</organism>
<dbReference type="SUPFAM" id="SSF56300">
    <property type="entry name" value="Metallo-dependent phosphatases"/>
    <property type="match status" value="1"/>
</dbReference>
<evidence type="ECO:0000256" key="12">
    <source>
        <dbReference type="ARBA" id="ARBA00023242"/>
    </source>
</evidence>
<dbReference type="EMBL" id="AVOT02006405">
    <property type="protein sequence ID" value="MBW0481462.1"/>
    <property type="molecule type" value="Genomic_DNA"/>
</dbReference>
<feature type="domain" description="Lariat debranching enzyme C-terminal" evidence="13">
    <location>
        <begin position="371"/>
        <end position="551"/>
    </location>
</feature>
<dbReference type="AlphaFoldDB" id="A0A9Q3CD40"/>
<keyword evidence="11" id="KW-0464">Manganese</keyword>
<dbReference type="Pfam" id="PF00149">
    <property type="entry name" value="Metallophos"/>
    <property type="match status" value="1"/>
</dbReference>
<dbReference type="InterPro" id="IPR041816">
    <property type="entry name" value="Dbr1_N"/>
</dbReference>
<evidence type="ECO:0000259" key="13">
    <source>
        <dbReference type="SMART" id="SM01124"/>
    </source>
</evidence>
<sequence>MKVAIEGCCHGELDNIYHTIDLAIVQAGIEPPDVLICCGDFQSFRNHADLHTFAAPHKYRQLGCFWKYYSGQKVAPILTIFVGGNHEASGYLWELYHGGWVAPNIYFLGFAGSVILKKTLPDGSTDSIRISGASGIYKKHDYCTGHYERIPFDQGTIRSIYHIREYDIFRLSKLPVSTNDIFVSHDWPVGIEQYGNTAQLLRVKPFFRDEVTTNTLGSPPLMHLLKTIKPSYWFSAHLHVKFAALYHHDRQSDSLPLNQPEGAVTKVDNPDELQVDIEDDEPETCPLTTSIDRRLIRNPDIIEIDDSDEDTGPNEPRTAPLRILSTFDQTYNSQGTHASHMERQKLVVPSTIQENDTAVNTLDINIDVPDMQSPLEQSTRFLALDKCLPHRDFLQILDIPCKSMLSSTVSKCTSNVTVDLEAPGLASPDVVATENSPAQIADTNGSTARLFFDPHWLAITRAFHDYLPLSKHHNKVLPTDPLLSKKMVDKELEWVKNNLKPETLEIGCVQTFVKTAPGIDDLGGEHAGQLLWYTNPQTLAFTHFLQINNKINAASG</sequence>
<name>A0A9Q3CD40_9BASI</name>
<evidence type="ECO:0000256" key="2">
    <source>
        <dbReference type="ARBA" id="ARBA00001947"/>
    </source>
</evidence>
<keyword evidence="7" id="KW-0479">Metal-binding</keyword>
<dbReference type="GO" id="GO:0008419">
    <property type="term" value="F:RNA lariat debranching enzyme activity"/>
    <property type="evidence" value="ECO:0007669"/>
    <property type="project" value="TreeGrafter"/>
</dbReference>
<dbReference type="PANTHER" id="PTHR12849:SF0">
    <property type="entry name" value="LARIAT DEBRANCHING ENZYME"/>
    <property type="match status" value="1"/>
</dbReference>
<evidence type="ECO:0000256" key="7">
    <source>
        <dbReference type="ARBA" id="ARBA00022723"/>
    </source>
</evidence>
<keyword evidence="9" id="KW-0862">Zinc</keyword>
<dbReference type="SMART" id="SM01124">
    <property type="entry name" value="DBR1"/>
    <property type="match status" value="1"/>
</dbReference>
<keyword evidence="15" id="KW-1185">Reference proteome</keyword>
<comment type="similarity">
    <text evidence="5">Belongs to the lariat debranching enzyme family.</text>
</comment>
<evidence type="ECO:0000256" key="8">
    <source>
        <dbReference type="ARBA" id="ARBA00022801"/>
    </source>
</evidence>
<dbReference type="InterPro" id="IPR004843">
    <property type="entry name" value="Calcineurin-like_PHP"/>
</dbReference>
<evidence type="ECO:0000313" key="15">
    <source>
        <dbReference type="Proteomes" id="UP000765509"/>
    </source>
</evidence>
<evidence type="ECO:0000256" key="10">
    <source>
        <dbReference type="ARBA" id="ARBA00023004"/>
    </source>
</evidence>
<protein>
    <recommendedName>
        <fullName evidence="13">Lariat debranching enzyme C-terminal domain-containing protein</fullName>
    </recommendedName>
</protein>
<reference evidence="14" key="1">
    <citation type="submission" date="2021-03" db="EMBL/GenBank/DDBJ databases">
        <title>Draft genome sequence of rust myrtle Austropuccinia psidii MF-1, a brazilian biotype.</title>
        <authorList>
            <person name="Quecine M.C."/>
            <person name="Pachon D.M.R."/>
            <person name="Bonatelli M.L."/>
            <person name="Correr F.H."/>
            <person name="Franceschini L.M."/>
            <person name="Leite T.F."/>
            <person name="Margarido G.R.A."/>
            <person name="Almeida C.A."/>
            <person name="Ferrarezi J.A."/>
            <person name="Labate C.A."/>
        </authorList>
    </citation>
    <scope>NUCLEOTIDE SEQUENCE</scope>
    <source>
        <strain evidence="14">MF-1</strain>
    </source>
</reference>
<evidence type="ECO:0000256" key="6">
    <source>
        <dbReference type="ARBA" id="ARBA00022664"/>
    </source>
</evidence>
<keyword evidence="10" id="KW-0408">Iron</keyword>
<comment type="caution">
    <text evidence="14">The sequence shown here is derived from an EMBL/GenBank/DDBJ whole genome shotgun (WGS) entry which is preliminary data.</text>
</comment>
<dbReference type="InterPro" id="IPR007708">
    <property type="entry name" value="DBR1_C"/>
</dbReference>
<dbReference type="OrthoDB" id="407609at2759"/>
<evidence type="ECO:0000256" key="4">
    <source>
        <dbReference type="ARBA" id="ARBA00004123"/>
    </source>
</evidence>
<comment type="cofactor">
    <cofactor evidence="1">
        <name>Mn(2+)</name>
        <dbReference type="ChEBI" id="CHEBI:29035"/>
    </cofactor>
</comment>
<dbReference type="FunFam" id="3.60.21.10:FF:000035">
    <property type="entry name" value="Lariat debranching enzyme"/>
    <property type="match status" value="1"/>
</dbReference>
<evidence type="ECO:0000256" key="9">
    <source>
        <dbReference type="ARBA" id="ARBA00022833"/>
    </source>
</evidence>
<comment type="cofactor">
    <cofactor evidence="2">
        <name>Zn(2+)</name>
        <dbReference type="ChEBI" id="CHEBI:29105"/>
    </cofactor>
</comment>
<evidence type="ECO:0000256" key="11">
    <source>
        <dbReference type="ARBA" id="ARBA00023211"/>
    </source>
</evidence>
<accession>A0A9Q3CD40</accession>
<evidence type="ECO:0000313" key="14">
    <source>
        <dbReference type="EMBL" id="MBW0481462.1"/>
    </source>
</evidence>
<evidence type="ECO:0000256" key="5">
    <source>
        <dbReference type="ARBA" id="ARBA00006045"/>
    </source>
</evidence>
<comment type="subcellular location">
    <subcellularLocation>
        <location evidence="4">Nucleus</location>
    </subcellularLocation>
</comment>
<dbReference type="Pfam" id="PF05011">
    <property type="entry name" value="DBR1"/>
    <property type="match status" value="1"/>
</dbReference>